<evidence type="ECO:0000313" key="1">
    <source>
        <dbReference type="EMBL" id="SVE27159.1"/>
    </source>
</evidence>
<gene>
    <name evidence="1" type="ORF">METZ01_LOCUS480013</name>
</gene>
<sequence>MKKIIYILILMTTVVIGQKRQQLFNHSNHVGQINNKSETRDGNVPKHLSYQGLLTKANGKGVQDGTYQIIFRLYPEIDGETPFWEETRDVAIDDGIISVTLGQTVPIDAIPSEAYLEIEIDGTTLSPRQEMTSVFYAMVSDTAKYAQHGNYTNLDSLPDLSVYAKKDTLR</sequence>
<accession>A0A383C532</accession>
<proteinExistence type="predicted"/>
<name>A0A383C532_9ZZZZ</name>
<feature type="non-terminal residue" evidence="1">
    <location>
        <position position="170"/>
    </location>
</feature>
<dbReference type="AlphaFoldDB" id="A0A383C532"/>
<reference evidence="1" key="1">
    <citation type="submission" date="2018-05" db="EMBL/GenBank/DDBJ databases">
        <authorList>
            <person name="Lanie J.A."/>
            <person name="Ng W.-L."/>
            <person name="Kazmierczak K.M."/>
            <person name="Andrzejewski T.M."/>
            <person name="Davidsen T.M."/>
            <person name="Wayne K.J."/>
            <person name="Tettelin H."/>
            <person name="Glass J.I."/>
            <person name="Rusch D."/>
            <person name="Podicherti R."/>
            <person name="Tsui H.-C.T."/>
            <person name="Winkler M.E."/>
        </authorList>
    </citation>
    <scope>NUCLEOTIDE SEQUENCE</scope>
</reference>
<protein>
    <submittedName>
        <fullName evidence="1">Uncharacterized protein</fullName>
    </submittedName>
</protein>
<dbReference type="EMBL" id="UINC01205813">
    <property type="protein sequence ID" value="SVE27159.1"/>
    <property type="molecule type" value="Genomic_DNA"/>
</dbReference>
<organism evidence="1">
    <name type="scientific">marine metagenome</name>
    <dbReference type="NCBI Taxonomy" id="408172"/>
    <lineage>
        <taxon>unclassified sequences</taxon>
        <taxon>metagenomes</taxon>
        <taxon>ecological metagenomes</taxon>
    </lineage>
</organism>